<keyword evidence="1" id="KW-0812">Transmembrane</keyword>
<gene>
    <name evidence="2" type="ORF">JF76_07420</name>
</gene>
<protein>
    <submittedName>
        <fullName evidence="2">Uncharacterized protein</fullName>
    </submittedName>
</protein>
<dbReference type="HOGENOM" id="CLU_1473414_0_0_9"/>
<dbReference type="EMBL" id="JXBY01000017">
    <property type="protein sequence ID" value="KJY56135.1"/>
    <property type="molecule type" value="Genomic_DNA"/>
</dbReference>
<dbReference type="Proteomes" id="UP000033533">
    <property type="component" value="Unassembled WGS sequence"/>
</dbReference>
<evidence type="ECO:0000313" key="3">
    <source>
        <dbReference type="Proteomes" id="UP000033533"/>
    </source>
</evidence>
<reference evidence="2 3" key="1">
    <citation type="submission" date="2014-12" db="EMBL/GenBank/DDBJ databases">
        <title>Comparative genomics of the lactic acid bacteria isolated from the honey bee gut.</title>
        <authorList>
            <person name="Ellegaard K.M."/>
            <person name="Tamarit D."/>
            <person name="Javelind E."/>
            <person name="Olofsson T."/>
            <person name="Andersson S.G."/>
            <person name="Vasquez A."/>
        </authorList>
    </citation>
    <scope>NUCLEOTIDE SEQUENCE [LARGE SCALE GENOMIC DNA]</scope>
    <source>
        <strain evidence="2 3">Biut2</strain>
    </source>
</reference>
<name>A0A0F4LC18_9LACO</name>
<keyword evidence="1" id="KW-0472">Membrane</keyword>
<proteinExistence type="predicted"/>
<dbReference type="PATRIC" id="fig|1218493.3.peg.788"/>
<comment type="caution">
    <text evidence="2">The sequence shown here is derived from an EMBL/GenBank/DDBJ whole genome shotgun (WGS) entry which is preliminary data.</text>
</comment>
<organism evidence="2 3">
    <name type="scientific">Lactobacillus kullabergensis</name>
    <dbReference type="NCBI Taxonomy" id="1218493"/>
    <lineage>
        <taxon>Bacteria</taxon>
        <taxon>Bacillati</taxon>
        <taxon>Bacillota</taxon>
        <taxon>Bacilli</taxon>
        <taxon>Lactobacillales</taxon>
        <taxon>Lactobacillaceae</taxon>
        <taxon>Lactobacillus</taxon>
    </lineage>
</organism>
<dbReference type="AlphaFoldDB" id="A0A0F4LC18"/>
<dbReference type="STRING" id="1218493.JF76_07420"/>
<accession>A0A0F4LC18</accession>
<feature type="transmembrane region" description="Helical" evidence="1">
    <location>
        <begin position="20"/>
        <end position="40"/>
    </location>
</feature>
<sequence length="183" mass="21407">MSSLLVKKFLIFISKNWFPIVIPAVISALLSYFVSVRANAQIARNQNSRQRELENSRTFEKLYDLLLSMYRNINHLNIIMEFFPSGDLPATAIKRISESEKELDKEISEFSELVNLNPSLFKEGKRKILVELVDEFMKDDKEYLKVATGKSNQVSLEKSKVSMLDTLDYLELEKEYYLYKFLK</sequence>
<evidence type="ECO:0000256" key="1">
    <source>
        <dbReference type="SAM" id="Phobius"/>
    </source>
</evidence>
<dbReference type="RefSeq" id="WP_045927886.1">
    <property type="nucleotide sequence ID" value="NZ_JBHSZS010000009.1"/>
</dbReference>
<keyword evidence="1" id="KW-1133">Transmembrane helix</keyword>
<evidence type="ECO:0000313" key="2">
    <source>
        <dbReference type="EMBL" id="KJY56135.1"/>
    </source>
</evidence>